<dbReference type="EMBL" id="WTFF01000004">
    <property type="protein sequence ID" value="MBW5480582.1"/>
    <property type="molecule type" value="Genomic_DNA"/>
</dbReference>
<comment type="similarity">
    <text evidence="1">Belongs to the AfsR/DnrI/RedD regulatory family.</text>
</comment>
<dbReference type="Pfam" id="PF03704">
    <property type="entry name" value="BTAD"/>
    <property type="match status" value="1"/>
</dbReference>
<evidence type="ECO:0000256" key="7">
    <source>
        <dbReference type="PROSITE-ProRule" id="PRU01091"/>
    </source>
</evidence>
<protein>
    <submittedName>
        <fullName evidence="10">Tetratricopeptide repeat protein</fullName>
    </submittedName>
</protein>
<reference evidence="10 11" key="1">
    <citation type="submission" date="2019-12" db="EMBL/GenBank/DDBJ databases">
        <title>Genome sequence of Streptomyces bambusae.</title>
        <authorList>
            <person name="Bansal K."/>
            <person name="Choksket S."/>
            <person name="Korpole S."/>
            <person name="Patil P.B."/>
        </authorList>
    </citation>
    <scope>NUCLEOTIDE SEQUENCE [LARGE SCALE GENOMIC DNA]</scope>
    <source>
        <strain evidence="10 11">SK60</strain>
    </source>
</reference>
<evidence type="ECO:0000256" key="4">
    <source>
        <dbReference type="ARBA" id="ARBA00023125"/>
    </source>
</evidence>
<evidence type="ECO:0000256" key="3">
    <source>
        <dbReference type="ARBA" id="ARBA00023015"/>
    </source>
</evidence>
<evidence type="ECO:0000259" key="9">
    <source>
        <dbReference type="PROSITE" id="PS51755"/>
    </source>
</evidence>
<keyword evidence="6" id="KW-0802">TPR repeat</keyword>
<evidence type="ECO:0000256" key="8">
    <source>
        <dbReference type="SAM" id="MobiDB-lite"/>
    </source>
</evidence>
<dbReference type="InterPro" id="IPR019734">
    <property type="entry name" value="TPR_rpt"/>
</dbReference>
<dbReference type="InterPro" id="IPR051677">
    <property type="entry name" value="AfsR-DnrI-RedD_regulator"/>
</dbReference>
<dbReference type="SUPFAM" id="SSF52540">
    <property type="entry name" value="P-loop containing nucleoside triphosphate hydrolases"/>
    <property type="match status" value="1"/>
</dbReference>
<dbReference type="InterPro" id="IPR011990">
    <property type="entry name" value="TPR-like_helical_dom_sf"/>
</dbReference>
<feature type="region of interest" description="Disordered" evidence="8">
    <location>
        <begin position="255"/>
        <end position="290"/>
    </location>
</feature>
<feature type="compositionally biased region" description="Acidic residues" evidence="8">
    <location>
        <begin position="1006"/>
        <end position="1015"/>
    </location>
</feature>
<dbReference type="SUPFAM" id="SSF46894">
    <property type="entry name" value="C-terminal effector domain of the bipartite response regulators"/>
    <property type="match status" value="1"/>
</dbReference>
<dbReference type="SUPFAM" id="SSF48452">
    <property type="entry name" value="TPR-like"/>
    <property type="match status" value="3"/>
</dbReference>
<dbReference type="CDD" id="cd15831">
    <property type="entry name" value="BTAD"/>
    <property type="match status" value="1"/>
</dbReference>
<dbReference type="PROSITE" id="PS50005">
    <property type="entry name" value="TPR"/>
    <property type="match status" value="1"/>
</dbReference>
<evidence type="ECO:0000313" key="10">
    <source>
        <dbReference type="EMBL" id="MBW5480582.1"/>
    </source>
</evidence>
<dbReference type="Pfam" id="PF00486">
    <property type="entry name" value="Trans_reg_C"/>
    <property type="match status" value="1"/>
</dbReference>
<dbReference type="Gene3D" id="1.25.40.10">
    <property type="entry name" value="Tetratricopeptide repeat domain"/>
    <property type="match status" value="3"/>
</dbReference>
<accession>A0ABS6YYP4</accession>
<keyword evidence="4 7" id="KW-0238">DNA-binding</keyword>
<evidence type="ECO:0000256" key="6">
    <source>
        <dbReference type="PROSITE-ProRule" id="PRU00339"/>
    </source>
</evidence>
<dbReference type="SMART" id="SM00862">
    <property type="entry name" value="Trans_reg_C"/>
    <property type="match status" value="1"/>
</dbReference>
<name>A0ABS6YYP4_9ACTN</name>
<keyword evidence="3" id="KW-0805">Transcription regulation</keyword>
<dbReference type="InterPro" id="IPR036388">
    <property type="entry name" value="WH-like_DNA-bd_sf"/>
</dbReference>
<evidence type="ECO:0000313" key="11">
    <source>
        <dbReference type="Proteomes" id="UP000812013"/>
    </source>
</evidence>
<feature type="DNA-binding region" description="OmpR/PhoB-type" evidence="7">
    <location>
        <begin position="1"/>
        <end position="102"/>
    </location>
</feature>
<proteinExistence type="inferred from homology"/>
<dbReference type="PANTHER" id="PTHR35807:SF1">
    <property type="entry name" value="TRANSCRIPTIONAL REGULATOR REDD"/>
    <property type="match status" value="1"/>
</dbReference>
<dbReference type="InterPro" id="IPR005158">
    <property type="entry name" value="BTAD"/>
</dbReference>
<dbReference type="PROSITE" id="PS51755">
    <property type="entry name" value="OMPR_PHOB"/>
    <property type="match status" value="1"/>
</dbReference>
<dbReference type="Proteomes" id="UP000812013">
    <property type="component" value="Unassembled WGS sequence"/>
</dbReference>
<gene>
    <name evidence="10" type="ORF">GPJ59_01350</name>
</gene>
<feature type="repeat" description="TPR" evidence="6">
    <location>
        <begin position="873"/>
        <end position="906"/>
    </location>
</feature>
<evidence type="ECO:0000256" key="5">
    <source>
        <dbReference type="ARBA" id="ARBA00023163"/>
    </source>
</evidence>
<comment type="caution">
    <text evidence="10">The sequence shown here is derived from an EMBL/GenBank/DDBJ whole genome shotgun (WGS) entry which is preliminary data.</text>
</comment>
<dbReference type="PANTHER" id="PTHR35807">
    <property type="entry name" value="TRANSCRIPTIONAL REGULATOR REDD-RELATED"/>
    <property type="match status" value="1"/>
</dbReference>
<dbReference type="Gene3D" id="3.40.50.300">
    <property type="entry name" value="P-loop containing nucleotide triphosphate hydrolases"/>
    <property type="match status" value="1"/>
</dbReference>
<sequence length="1031" mass="111969">MGDAVGERLGFGVLGPLLVTVGGRTVPLGGARQRTVLALLLLSPGHVVPVDVLVHAVWDDRPPATARTQIAIVVAALRKALKAAGVAEEVIATAHPGYLLRVDGHRLDSLAFTRLVAEAEAAVRDRRPADAARCYAEALALWRGPALAGVGGRRVEDEATRWEEVRIQVREALTDVQLELGRHQLLLPELAAAVREHPLRERTRYHLILAQYRSGRRAEALEGFREARRRFIDELGMEPGPGLQELHDAILRDEPALSPGVPDAAPVTEAEEESVAPAGPGRRGRAAVPSELPPDVPGFAGRAEELGALDALLGGRADGTRAPTVGLVTGVAGVGKTGLAVRWAHRASGHYPDGRLFADLRGYDANHAPTAAGEILGRFLRSLGMASEDVPDGLEDRIAAYRSVLADRRVLLVLDNVRTPEQIRPLLPGSGGCTVLVTSREQLEQLVTWPASARIHLGLLPEDRSLELLAGIVGEARILGAPAESARLVELCDRLPLALRIAGARLASRPHWSVRHLVARLGDERRRLDELSQGELQVRASFALSYRCLDPDAARLHRLLGLLAVPDFTAWVAAELMDIGVLEAERLVEQLVDAQFLEVVGADATGQLRYRFHDLMRLYAGELARAEESEADRLAACDRVFRAWLTLAELAYRREVGGDYDIVHGDVPRRSIDPALAEELLADPGEWFEAERLCLIAVVEQSARAGAHDLAWDLVMCMRVLFQSRNYVEDWRSCSEHALAAARAAGNLRGQAAMYEQLGAVALRLRNVPEAVEKGETALGLYARAQDAHGRAIVLNNLGLVDRIRGDVEQGARRLREALRLSREVGDISLESYALQSLAQCALDEGRPQEGLELSREAVRIREALSFDGRGTALATHRLASAYLALGRLEEAEEAFAAVVRIVEENSDLLGLAHALLGLAETRHAAGAAEAAERTYLEALDLAQRQHGTLIEGQVRFGLGRLHQENGRPREGRVHLTAALGVFRLVGSPPWEAKATRALARPDPAPDPDPDPDPEPDQRYRTPPNEAISGR</sequence>
<dbReference type="SMART" id="SM00028">
    <property type="entry name" value="TPR"/>
    <property type="match status" value="7"/>
</dbReference>
<keyword evidence="5" id="KW-0804">Transcription</keyword>
<keyword evidence="2" id="KW-0902">Two-component regulatory system</keyword>
<dbReference type="SMART" id="SM01043">
    <property type="entry name" value="BTAD"/>
    <property type="match status" value="1"/>
</dbReference>
<organism evidence="10 11">
    <name type="scientific">Streptomyces bambusae</name>
    <dbReference type="NCBI Taxonomy" id="1550616"/>
    <lineage>
        <taxon>Bacteria</taxon>
        <taxon>Bacillati</taxon>
        <taxon>Actinomycetota</taxon>
        <taxon>Actinomycetes</taxon>
        <taxon>Kitasatosporales</taxon>
        <taxon>Streptomycetaceae</taxon>
        <taxon>Streptomyces</taxon>
    </lineage>
</organism>
<evidence type="ECO:0000256" key="1">
    <source>
        <dbReference type="ARBA" id="ARBA00005820"/>
    </source>
</evidence>
<feature type="region of interest" description="Disordered" evidence="8">
    <location>
        <begin position="994"/>
        <end position="1031"/>
    </location>
</feature>
<dbReference type="PRINTS" id="PR00364">
    <property type="entry name" value="DISEASERSIST"/>
</dbReference>
<feature type="domain" description="OmpR/PhoB-type" evidence="9">
    <location>
        <begin position="1"/>
        <end position="102"/>
    </location>
</feature>
<dbReference type="InterPro" id="IPR002182">
    <property type="entry name" value="NB-ARC"/>
</dbReference>
<dbReference type="InterPro" id="IPR001867">
    <property type="entry name" value="OmpR/PhoB-type_DNA-bd"/>
</dbReference>
<dbReference type="Pfam" id="PF00931">
    <property type="entry name" value="NB-ARC"/>
    <property type="match status" value="1"/>
</dbReference>
<keyword evidence="11" id="KW-1185">Reference proteome</keyword>
<dbReference type="Gene3D" id="1.10.10.10">
    <property type="entry name" value="Winged helix-like DNA-binding domain superfamily/Winged helix DNA-binding domain"/>
    <property type="match status" value="1"/>
</dbReference>
<dbReference type="InterPro" id="IPR027417">
    <property type="entry name" value="P-loop_NTPase"/>
</dbReference>
<dbReference type="Pfam" id="PF13424">
    <property type="entry name" value="TPR_12"/>
    <property type="match status" value="1"/>
</dbReference>
<evidence type="ECO:0000256" key="2">
    <source>
        <dbReference type="ARBA" id="ARBA00023012"/>
    </source>
</evidence>
<dbReference type="InterPro" id="IPR016032">
    <property type="entry name" value="Sig_transdc_resp-reg_C-effctor"/>
</dbReference>